<dbReference type="PANTHER" id="PTHR28097">
    <property type="entry name" value="PHEROMONE A FACTOR RECEPTOR"/>
    <property type="match status" value="1"/>
</dbReference>
<evidence type="ECO:0000256" key="6">
    <source>
        <dbReference type="ARBA" id="ARBA00023040"/>
    </source>
</evidence>
<organism evidence="11 12">
    <name type="scientific">Heterobasidion irregulare (strain TC 32-1)</name>
    <dbReference type="NCBI Taxonomy" id="747525"/>
    <lineage>
        <taxon>Eukaryota</taxon>
        <taxon>Fungi</taxon>
        <taxon>Dikarya</taxon>
        <taxon>Basidiomycota</taxon>
        <taxon>Agaricomycotina</taxon>
        <taxon>Agaricomycetes</taxon>
        <taxon>Russulales</taxon>
        <taxon>Bondarzewiaceae</taxon>
        <taxon>Heterobasidion</taxon>
        <taxon>Heterobasidion annosum species complex</taxon>
    </lineage>
</organism>
<evidence type="ECO:0000313" key="11">
    <source>
        <dbReference type="EMBL" id="ETW79709.1"/>
    </source>
</evidence>
<keyword evidence="8" id="KW-0675">Receptor</keyword>
<dbReference type="InParanoid" id="W4K1U6"/>
<evidence type="ECO:0000256" key="7">
    <source>
        <dbReference type="ARBA" id="ARBA00023136"/>
    </source>
</evidence>
<comment type="subcellular location">
    <subcellularLocation>
        <location evidence="1">Membrane</location>
        <topology evidence="1">Multi-pass membrane protein</topology>
    </subcellularLocation>
</comment>
<evidence type="ECO:0000256" key="8">
    <source>
        <dbReference type="ARBA" id="ARBA00023170"/>
    </source>
</evidence>
<feature type="transmembrane region" description="Helical" evidence="10">
    <location>
        <begin position="70"/>
        <end position="91"/>
    </location>
</feature>
<dbReference type="GO" id="GO:0005886">
    <property type="term" value="C:plasma membrane"/>
    <property type="evidence" value="ECO:0007669"/>
    <property type="project" value="TreeGrafter"/>
</dbReference>
<dbReference type="eggNOG" id="ENOG502S44N">
    <property type="taxonomic scope" value="Eukaryota"/>
</dbReference>
<feature type="transmembrane region" description="Helical" evidence="10">
    <location>
        <begin position="205"/>
        <end position="228"/>
    </location>
</feature>
<evidence type="ECO:0000256" key="3">
    <source>
        <dbReference type="ARBA" id="ARBA00022507"/>
    </source>
</evidence>
<keyword evidence="4 10" id="KW-0812">Transmembrane</keyword>
<dbReference type="CDD" id="cd14966">
    <property type="entry name" value="7tmD_STE3"/>
    <property type="match status" value="1"/>
</dbReference>
<accession>W4K1U6</accession>
<dbReference type="PANTHER" id="PTHR28097:SF1">
    <property type="entry name" value="PHEROMONE A FACTOR RECEPTOR"/>
    <property type="match status" value="1"/>
</dbReference>
<keyword evidence="6" id="KW-0297">G-protein coupled receptor</keyword>
<evidence type="ECO:0000256" key="4">
    <source>
        <dbReference type="ARBA" id="ARBA00022692"/>
    </source>
</evidence>
<dbReference type="Proteomes" id="UP000030671">
    <property type="component" value="Unassembled WGS sequence"/>
</dbReference>
<keyword evidence="3" id="KW-0589">Pheromone response</keyword>
<keyword evidence="12" id="KW-1185">Reference proteome</keyword>
<dbReference type="InterPro" id="IPR000481">
    <property type="entry name" value="GPCR_Pheromne_B_alpha_rcpt"/>
</dbReference>
<reference evidence="11 12" key="1">
    <citation type="journal article" date="2012" name="New Phytol.">
        <title>Insight into trade-off between wood decay and parasitism from the genome of a fungal forest pathogen.</title>
        <authorList>
            <person name="Olson A."/>
            <person name="Aerts A."/>
            <person name="Asiegbu F."/>
            <person name="Belbahri L."/>
            <person name="Bouzid O."/>
            <person name="Broberg A."/>
            <person name="Canback B."/>
            <person name="Coutinho P.M."/>
            <person name="Cullen D."/>
            <person name="Dalman K."/>
            <person name="Deflorio G."/>
            <person name="van Diepen L.T."/>
            <person name="Dunand C."/>
            <person name="Duplessis S."/>
            <person name="Durling M."/>
            <person name="Gonthier P."/>
            <person name="Grimwood J."/>
            <person name="Fossdal C.G."/>
            <person name="Hansson D."/>
            <person name="Henrissat B."/>
            <person name="Hietala A."/>
            <person name="Himmelstrand K."/>
            <person name="Hoffmeister D."/>
            <person name="Hogberg N."/>
            <person name="James T.Y."/>
            <person name="Karlsson M."/>
            <person name="Kohler A."/>
            <person name="Kues U."/>
            <person name="Lee Y.H."/>
            <person name="Lin Y.C."/>
            <person name="Lind M."/>
            <person name="Lindquist E."/>
            <person name="Lombard V."/>
            <person name="Lucas S."/>
            <person name="Lunden K."/>
            <person name="Morin E."/>
            <person name="Murat C."/>
            <person name="Park J."/>
            <person name="Raffaello T."/>
            <person name="Rouze P."/>
            <person name="Salamov A."/>
            <person name="Schmutz J."/>
            <person name="Solheim H."/>
            <person name="Stahlberg J."/>
            <person name="Velez H."/>
            <person name="de Vries R.P."/>
            <person name="Wiebenga A."/>
            <person name="Woodward S."/>
            <person name="Yakovlev I."/>
            <person name="Garbelotto M."/>
            <person name="Martin F."/>
            <person name="Grigoriev I.V."/>
            <person name="Stenlid J."/>
        </authorList>
    </citation>
    <scope>NUCLEOTIDE SEQUENCE [LARGE SCALE GENOMIC DNA]</scope>
    <source>
        <strain evidence="11 12">TC 32-1</strain>
    </source>
</reference>
<evidence type="ECO:0000313" key="12">
    <source>
        <dbReference type="Proteomes" id="UP000030671"/>
    </source>
</evidence>
<gene>
    <name evidence="11" type="ORF">HETIRDRAFT_147162</name>
</gene>
<feature type="transmembrane region" description="Helical" evidence="10">
    <location>
        <begin position="36"/>
        <end position="58"/>
    </location>
</feature>
<dbReference type="Pfam" id="PF02076">
    <property type="entry name" value="STE3"/>
    <property type="match status" value="1"/>
</dbReference>
<protein>
    <submittedName>
        <fullName evidence="11">Putative B mating type protein</fullName>
    </submittedName>
</protein>
<dbReference type="GeneID" id="20667185"/>
<dbReference type="HOGENOM" id="CLU_027592_0_1_1"/>
<dbReference type="InterPro" id="IPR001499">
    <property type="entry name" value="GPCR_STE3"/>
</dbReference>
<dbReference type="PRINTS" id="PR00901">
    <property type="entry name" value="PHEROMONEBAR"/>
</dbReference>
<dbReference type="STRING" id="747525.W4K1U6"/>
<dbReference type="FunCoup" id="W4K1U6">
    <property type="interactions" value="90"/>
</dbReference>
<dbReference type="PRINTS" id="PR00899">
    <property type="entry name" value="GPCRSTE3"/>
</dbReference>
<dbReference type="GO" id="GO:0004934">
    <property type="term" value="F:mating-type alpha-factor pheromone receptor activity"/>
    <property type="evidence" value="ECO:0007669"/>
    <property type="project" value="InterPro"/>
</dbReference>
<keyword evidence="5 10" id="KW-1133">Transmembrane helix</keyword>
<evidence type="ECO:0000256" key="9">
    <source>
        <dbReference type="ARBA" id="ARBA00023224"/>
    </source>
</evidence>
<feature type="transmembrane region" description="Helical" evidence="10">
    <location>
        <begin position="112"/>
        <end position="134"/>
    </location>
</feature>
<evidence type="ECO:0000256" key="2">
    <source>
        <dbReference type="ARBA" id="ARBA00011085"/>
    </source>
</evidence>
<name>W4K1U6_HETIT</name>
<feature type="transmembrane region" description="Helical" evidence="10">
    <location>
        <begin position="272"/>
        <end position="291"/>
    </location>
</feature>
<dbReference type="OrthoDB" id="2874149at2759"/>
<evidence type="ECO:0000256" key="1">
    <source>
        <dbReference type="ARBA" id="ARBA00004141"/>
    </source>
</evidence>
<dbReference type="EMBL" id="KI925460">
    <property type="protein sequence ID" value="ETW79709.1"/>
    <property type="molecule type" value="Genomic_DNA"/>
</dbReference>
<feature type="transmembrane region" description="Helical" evidence="10">
    <location>
        <begin position="6"/>
        <end position="24"/>
    </location>
</feature>
<keyword evidence="7 10" id="KW-0472">Membrane</keyword>
<sequence length="368" mass="41276">MADVSYPTFPIFAFIGFVIVLVPLPWHLQAWNSGTCLYIVWTAMACLNQFVNSVVWHGNVINHAPVWCDISTRLMIGIAVAIPSASLCINRRLYKIASVQTVSITRKDKQKAVLIDMIIGVGIPVTQMVLQYIVQGHRFDIIEDIGCYPVTYITPPAFVLVLVWPLVIGLISAIFCVLTLKAFLERRAQFSELLLTHSSLTMTRYFRLMALASADLLCTVPYSAYGIYLNLRDVPISPWKGWADTHFNFSKVGQITAAAWHTNRNVAVALELSRWVIPVCAILFFGFFGFADEAQRNYSRVFAFCVSRIPFTTSVKITTAKSKARHYYRTSASRMTASGTLPIYVSRTYQSRKNSVDSSMENAIVLSP</sequence>
<dbReference type="RefSeq" id="XP_009548272.1">
    <property type="nucleotide sequence ID" value="XM_009549977.1"/>
</dbReference>
<proteinExistence type="inferred from homology"/>
<evidence type="ECO:0000256" key="10">
    <source>
        <dbReference type="SAM" id="Phobius"/>
    </source>
</evidence>
<comment type="similarity">
    <text evidence="2">Belongs to the G-protein coupled receptor 4 family.</text>
</comment>
<dbReference type="AlphaFoldDB" id="W4K1U6"/>
<keyword evidence="9" id="KW-0807">Transducer</keyword>
<feature type="transmembrane region" description="Helical" evidence="10">
    <location>
        <begin position="158"/>
        <end position="184"/>
    </location>
</feature>
<dbReference type="KEGG" id="hir:HETIRDRAFT_147162"/>
<evidence type="ECO:0000256" key="5">
    <source>
        <dbReference type="ARBA" id="ARBA00022989"/>
    </source>
</evidence>
<dbReference type="GO" id="GO:0000750">
    <property type="term" value="P:pheromone-dependent signal transduction involved in conjugation with cellular fusion"/>
    <property type="evidence" value="ECO:0007669"/>
    <property type="project" value="TreeGrafter"/>
</dbReference>